<sequence>MQRSIPRSTPRLAQFWTLKTQWLWAIALCTLIAILSGLNFSAYYSPSLNSDQAIHVLMAEDLQLPADFYYWGQDRLGSLEPILAHGLLTLLPLRPVVAISIVQYAILIAGFWMFARFFKQPLISIILALVWFLPLDSFVELVLPAHPYRAQFLMVGAALLLGRQLLTKSRPGEALNHPLTLAAIALCAFLAIWISDFSALIFFCLAVVLVLIRLGDRPTSADQTASQTADQTANQTFWQRMGLSRLDLLALGLTSLAGIGFIAFAKSQAMRRNENYGTLSSPDQIWAATTHLAIAAWETLTFQHGPLLGVHAVLVLGSVATMGYLWMKGRSHALRLSPWFSYFLAAAVLSFAALLCLAWVYHNRVSLRYFVPVYLLLWLAALSFLQPLSGPWFRRLGLLLLGTALVSSLTLPNVLSFKRPPSTIARLQPLQTLAPAAFIAQPGGPYLFCAVDPANLDCTPASVNWKAACDADSPLSNSQERLTRISRPRCPRCTRRALAAPTIYAVKGKWLEAVSAADDPFPREMQQFGLCLVKVGEPIQVSKYLMAPYRLKTPKLKTPKLKTPAPSP</sequence>
<organism evidence="2 3">
    <name type="scientific">Thermoleptolyngbya sichuanensis A183</name>
    <dbReference type="NCBI Taxonomy" id="2737172"/>
    <lineage>
        <taxon>Bacteria</taxon>
        <taxon>Bacillati</taxon>
        <taxon>Cyanobacteriota</taxon>
        <taxon>Cyanophyceae</taxon>
        <taxon>Oculatellales</taxon>
        <taxon>Oculatellaceae</taxon>
        <taxon>Thermoleptolyngbya</taxon>
        <taxon>Thermoleptolyngbya sichuanensis</taxon>
    </lineage>
</organism>
<accession>A0A6M8BNI1</accession>
<evidence type="ECO:0008006" key="4">
    <source>
        <dbReference type="Google" id="ProtNLM"/>
    </source>
</evidence>
<name>A0A6M8BNI1_9CYAN</name>
<feature type="transmembrane region" description="Helical" evidence="1">
    <location>
        <begin position="339"/>
        <end position="361"/>
    </location>
</feature>
<keyword evidence="1" id="KW-0812">Transmembrane</keyword>
<evidence type="ECO:0000313" key="3">
    <source>
        <dbReference type="Proteomes" id="UP000505210"/>
    </source>
</evidence>
<dbReference type="EMBL" id="CP053661">
    <property type="protein sequence ID" value="QKD84333.1"/>
    <property type="molecule type" value="Genomic_DNA"/>
</dbReference>
<dbReference type="Proteomes" id="UP000505210">
    <property type="component" value="Chromosome"/>
</dbReference>
<feature type="transmembrane region" description="Helical" evidence="1">
    <location>
        <begin position="308"/>
        <end position="327"/>
    </location>
</feature>
<feature type="transmembrane region" description="Helical" evidence="1">
    <location>
        <begin position="248"/>
        <end position="265"/>
    </location>
</feature>
<protein>
    <recommendedName>
        <fullName evidence="4">Glycosyltransferase RgtA/B/C/D-like domain-containing protein</fullName>
    </recommendedName>
</protein>
<dbReference type="AlphaFoldDB" id="A0A6M8BNI1"/>
<evidence type="ECO:0000313" key="2">
    <source>
        <dbReference type="EMBL" id="QKD84333.1"/>
    </source>
</evidence>
<dbReference type="RefSeq" id="WP_172358378.1">
    <property type="nucleotide sequence ID" value="NZ_CP053661.1"/>
</dbReference>
<feature type="transmembrane region" description="Helical" evidence="1">
    <location>
        <begin position="21"/>
        <end position="44"/>
    </location>
</feature>
<dbReference type="KEGG" id="theu:HPC62_21065"/>
<reference evidence="2 3" key="1">
    <citation type="submission" date="2020-05" db="EMBL/GenBank/DDBJ databases">
        <title>Complete genome sequence of of a novel Thermoleptolyngbya strain isolated from hot springs of Ganzi, Sichuan China.</title>
        <authorList>
            <person name="Tang J."/>
            <person name="Daroch M."/>
            <person name="Li L."/>
            <person name="Waleron K."/>
            <person name="Waleron M."/>
            <person name="Waleron M."/>
        </authorList>
    </citation>
    <scope>NUCLEOTIDE SEQUENCE [LARGE SCALE GENOMIC DNA]</scope>
    <source>
        <strain evidence="2 3">PKUAC-SCTA183</strain>
    </source>
</reference>
<evidence type="ECO:0000256" key="1">
    <source>
        <dbReference type="SAM" id="Phobius"/>
    </source>
</evidence>
<keyword evidence="1" id="KW-1133">Transmembrane helix</keyword>
<feature type="transmembrane region" description="Helical" evidence="1">
    <location>
        <begin position="367"/>
        <end position="385"/>
    </location>
</feature>
<keyword evidence="3" id="KW-1185">Reference proteome</keyword>
<proteinExistence type="predicted"/>
<gene>
    <name evidence="2" type="ORF">HPC62_21065</name>
</gene>
<feature type="transmembrane region" description="Helical" evidence="1">
    <location>
        <begin position="122"/>
        <end position="142"/>
    </location>
</feature>
<keyword evidence="1" id="KW-0472">Membrane</keyword>
<feature type="transmembrane region" description="Helical" evidence="1">
    <location>
        <begin position="96"/>
        <end position="115"/>
    </location>
</feature>
<feature type="transmembrane region" description="Helical" evidence="1">
    <location>
        <begin position="397"/>
        <end position="415"/>
    </location>
</feature>
<feature type="transmembrane region" description="Helical" evidence="1">
    <location>
        <begin position="179"/>
        <end position="212"/>
    </location>
</feature>